<dbReference type="InterPro" id="IPR012795">
    <property type="entry name" value="tRNA_Ile_lys_synt_N"/>
</dbReference>
<dbReference type="Proteomes" id="UP000035287">
    <property type="component" value="Chromosome"/>
</dbReference>
<dbReference type="InterPro" id="IPR014729">
    <property type="entry name" value="Rossmann-like_a/b/a_fold"/>
</dbReference>
<sequence length="321" mass="34388">MNLPVYFIQECRRLGLGEGQPLGLAVSGGPDSLALLVIAQQAMPNDIRVATVDHGLRPEAADEAAMVAAACADLGVPHETLTIRLEEGGNVQARAREARYGALGDWAAHQGLRFVATAHHADDLAETLLMRLNRGAGLRGLAAMRDRSPMPGRQGVALIRPLLKWPRSELVMTVERNGLTPAMDPSNEDPAYDRARVRAGLAGAEWLDPMRIAASALHLRDAADVLEFAARHEYAAQITTSEDGGQLAYLPAGPRAVRFRVLEEIIARFATEGQARGDELARLLESLESGQKATLAGVACTPRAGSWHFTHAPPRNGDGGE</sequence>
<evidence type="ECO:0000313" key="7">
    <source>
        <dbReference type="EMBL" id="AKM10910.1"/>
    </source>
</evidence>
<dbReference type="GO" id="GO:0005737">
    <property type="term" value="C:cytoplasm"/>
    <property type="evidence" value="ECO:0007669"/>
    <property type="project" value="UniProtKB-SubCell"/>
</dbReference>
<dbReference type="InterPro" id="IPR011063">
    <property type="entry name" value="TilS/TtcA_N"/>
</dbReference>
<keyword evidence="2 6" id="KW-0819">tRNA processing</keyword>
<dbReference type="GO" id="GO:0005524">
    <property type="term" value="F:ATP binding"/>
    <property type="evidence" value="ECO:0007669"/>
    <property type="project" value="UniProtKB-UniRule"/>
</dbReference>
<evidence type="ECO:0000256" key="5">
    <source>
        <dbReference type="ARBA" id="ARBA00048539"/>
    </source>
</evidence>
<keyword evidence="1 6" id="KW-0436">Ligase</keyword>
<dbReference type="AlphaFoldDB" id="A0A0G3XH85"/>
<gene>
    <name evidence="6" type="primary">tilS</name>
    <name evidence="7" type="ORF">AB433_14555</name>
</gene>
<keyword evidence="4 6" id="KW-0067">ATP-binding</keyword>
<comment type="similarity">
    <text evidence="6">Belongs to the tRNA(Ile)-lysidine synthase family.</text>
</comment>
<dbReference type="SUPFAM" id="SSF52402">
    <property type="entry name" value="Adenine nucleotide alpha hydrolases-like"/>
    <property type="match status" value="1"/>
</dbReference>
<comment type="subcellular location">
    <subcellularLocation>
        <location evidence="6">Cytoplasm</location>
    </subcellularLocation>
</comment>
<dbReference type="Gene3D" id="3.40.50.620">
    <property type="entry name" value="HUPs"/>
    <property type="match status" value="1"/>
</dbReference>
<dbReference type="CDD" id="cd01992">
    <property type="entry name" value="TilS_N"/>
    <property type="match status" value="1"/>
</dbReference>
<evidence type="ECO:0000313" key="8">
    <source>
        <dbReference type="Proteomes" id="UP000035287"/>
    </source>
</evidence>
<keyword evidence="3 6" id="KW-0547">Nucleotide-binding</keyword>
<evidence type="ECO:0000256" key="2">
    <source>
        <dbReference type="ARBA" id="ARBA00022694"/>
    </source>
</evidence>
<reference evidence="7 8" key="1">
    <citation type="submission" date="2015-06" db="EMBL/GenBank/DDBJ databases">
        <authorList>
            <person name="Zeng Y."/>
            <person name="Huang Y."/>
        </authorList>
    </citation>
    <scope>NUCLEOTIDE SEQUENCE [LARGE SCALE GENOMIC DNA]</scope>
    <source>
        <strain evidence="7 8">PQ-2</strain>
    </source>
</reference>
<dbReference type="GO" id="GO:0032267">
    <property type="term" value="F:tRNA(Ile)-lysidine synthase activity"/>
    <property type="evidence" value="ECO:0007669"/>
    <property type="project" value="UniProtKB-EC"/>
</dbReference>
<comment type="domain">
    <text evidence="6">The N-terminal region contains the highly conserved SGGXDS motif, predicted to be a P-loop motif involved in ATP binding.</text>
</comment>
<feature type="binding site" evidence="6">
    <location>
        <begin position="27"/>
        <end position="32"/>
    </location>
    <ligand>
        <name>ATP</name>
        <dbReference type="ChEBI" id="CHEBI:30616"/>
    </ligand>
</feature>
<dbReference type="PANTHER" id="PTHR43033:SF1">
    <property type="entry name" value="TRNA(ILE)-LYSIDINE SYNTHASE-RELATED"/>
    <property type="match status" value="1"/>
</dbReference>
<accession>A0A0G3XH85</accession>
<dbReference type="OrthoDB" id="9807403at2"/>
<dbReference type="HAMAP" id="MF_01161">
    <property type="entry name" value="tRNA_Ile_lys_synt"/>
    <property type="match status" value="1"/>
</dbReference>
<comment type="catalytic activity">
    <reaction evidence="5 6">
        <text>cytidine(34) in tRNA(Ile2) + L-lysine + ATP = lysidine(34) in tRNA(Ile2) + AMP + diphosphate + H(+)</text>
        <dbReference type="Rhea" id="RHEA:43744"/>
        <dbReference type="Rhea" id="RHEA-COMP:10625"/>
        <dbReference type="Rhea" id="RHEA-COMP:10670"/>
        <dbReference type="ChEBI" id="CHEBI:15378"/>
        <dbReference type="ChEBI" id="CHEBI:30616"/>
        <dbReference type="ChEBI" id="CHEBI:32551"/>
        <dbReference type="ChEBI" id="CHEBI:33019"/>
        <dbReference type="ChEBI" id="CHEBI:82748"/>
        <dbReference type="ChEBI" id="CHEBI:83665"/>
        <dbReference type="ChEBI" id="CHEBI:456215"/>
        <dbReference type="EC" id="6.3.4.19"/>
    </reaction>
</comment>
<dbReference type="Pfam" id="PF01171">
    <property type="entry name" value="ATP_bind_3"/>
    <property type="match status" value="1"/>
</dbReference>
<evidence type="ECO:0000256" key="1">
    <source>
        <dbReference type="ARBA" id="ARBA00022598"/>
    </source>
</evidence>
<dbReference type="EMBL" id="CP011770">
    <property type="protein sequence ID" value="AKM10910.1"/>
    <property type="molecule type" value="Genomic_DNA"/>
</dbReference>
<dbReference type="KEGG" id="cna:AB433_14555"/>
<dbReference type="NCBIfam" id="TIGR02432">
    <property type="entry name" value="lysidine_TilS_N"/>
    <property type="match status" value="1"/>
</dbReference>
<keyword evidence="6" id="KW-0963">Cytoplasm</keyword>
<dbReference type="GO" id="GO:0006400">
    <property type="term" value="P:tRNA modification"/>
    <property type="evidence" value="ECO:0007669"/>
    <property type="project" value="UniProtKB-UniRule"/>
</dbReference>
<dbReference type="PATRIC" id="fig|1348774.3.peg.3057"/>
<proteinExistence type="inferred from homology"/>
<comment type="function">
    <text evidence="6">Ligates lysine onto the cytidine present at position 34 of the AUA codon-specific tRNA(Ile) that contains the anticodon CAU, in an ATP-dependent manner. Cytidine is converted to lysidine, thus changing the amino acid specificity of the tRNA from methionine to isoleucine.</text>
</comment>
<dbReference type="PANTHER" id="PTHR43033">
    <property type="entry name" value="TRNA(ILE)-LYSIDINE SYNTHASE-RELATED"/>
    <property type="match status" value="1"/>
</dbReference>
<evidence type="ECO:0000256" key="3">
    <source>
        <dbReference type="ARBA" id="ARBA00022741"/>
    </source>
</evidence>
<dbReference type="RefSeq" id="WP_047822008.1">
    <property type="nucleotide sequence ID" value="NZ_CP011770.1"/>
</dbReference>
<protein>
    <recommendedName>
        <fullName evidence="6">tRNA(Ile)-lysidine synthase</fullName>
        <ecNumber evidence="6">6.3.4.19</ecNumber>
    </recommendedName>
    <alternativeName>
        <fullName evidence="6">tRNA(Ile)-2-lysyl-cytidine synthase</fullName>
    </alternativeName>
    <alternativeName>
        <fullName evidence="6">tRNA(Ile)-lysidine synthetase</fullName>
    </alternativeName>
</protein>
<evidence type="ECO:0000256" key="6">
    <source>
        <dbReference type="HAMAP-Rule" id="MF_01161"/>
    </source>
</evidence>
<dbReference type="InterPro" id="IPR012094">
    <property type="entry name" value="tRNA_Ile_lys_synt"/>
</dbReference>
<evidence type="ECO:0000256" key="4">
    <source>
        <dbReference type="ARBA" id="ARBA00022840"/>
    </source>
</evidence>
<dbReference type="EC" id="6.3.4.19" evidence="6"/>
<dbReference type="STRING" id="1348774.AB433_14555"/>
<organism evidence="7 8">
    <name type="scientific">Croceicoccus naphthovorans</name>
    <dbReference type="NCBI Taxonomy" id="1348774"/>
    <lineage>
        <taxon>Bacteria</taxon>
        <taxon>Pseudomonadati</taxon>
        <taxon>Pseudomonadota</taxon>
        <taxon>Alphaproteobacteria</taxon>
        <taxon>Sphingomonadales</taxon>
        <taxon>Erythrobacteraceae</taxon>
        <taxon>Croceicoccus</taxon>
    </lineage>
</organism>
<keyword evidence="8" id="KW-1185">Reference proteome</keyword>
<name>A0A0G3XH85_9SPHN</name>